<proteinExistence type="predicted"/>
<dbReference type="AlphaFoldDB" id="W4VA28"/>
<keyword evidence="2" id="KW-1185">Reference proteome</keyword>
<dbReference type="Proteomes" id="UP000019109">
    <property type="component" value="Unassembled WGS sequence"/>
</dbReference>
<dbReference type="OrthoDB" id="9973838at2"/>
<reference evidence="1" key="1">
    <citation type="journal article" date="2014" name="Genome Announc.">
        <title>Draft Genome Sequence of Clostridium straminisolvens Strain JCM 21531T, Isolated from a Cellulose-Degrading Bacterial Community.</title>
        <authorList>
            <person name="Yuki M."/>
            <person name="Oshima K."/>
            <person name="Suda W."/>
            <person name="Sakamoto M."/>
            <person name="Kitamura K."/>
            <person name="Iida T."/>
            <person name="Hattori M."/>
            <person name="Ohkuma M."/>
        </authorList>
    </citation>
    <scope>NUCLEOTIDE SEQUENCE [LARGE SCALE GENOMIC DNA]</scope>
    <source>
        <strain evidence="1">JCM 21531</strain>
    </source>
</reference>
<name>W4VA28_9FIRM</name>
<organism evidence="1 2">
    <name type="scientific">Acetivibrio straminisolvens JCM 21531</name>
    <dbReference type="NCBI Taxonomy" id="1294263"/>
    <lineage>
        <taxon>Bacteria</taxon>
        <taxon>Bacillati</taxon>
        <taxon>Bacillota</taxon>
        <taxon>Clostridia</taxon>
        <taxon>Eubacteriales</taxon>
        <taxon>Oscillospiraceae</taxon>
        <taxon>Acetivibrio</taxon>
    </lineage>
</organism>
<evidence type="ECO:0000313" key="1">
    <source>
        <dbReference type="EMBL" id="GAE90275.1"/>
    </source>
</evidence>
<dbReference type="EMBL" id="BAVR01000062">
    <property type="protein sequence ID" value="GAE90275.1"/>
    <property type="molecule type" value="Genomic_DNA"/>
</dbReference>
<comment type="caution">
    <text evidence="1">The sequence shown here is derived from an EMBL/GenBank/DDBJ whole genome shotgun (WGS) entry which is preliminary data.</text>
</comment>
<sequence>MAASDVTLVRKEANFTSLLVPSDFTEFEDFEGFTVAKAEGASIVITPIIEQVVSIKEITRDYMVELVKDSYSNVNVLKFDNAATIGGTDAVYFLFKGDDNSSNNNNTVCYINLFFTVDGQACEQEIVFTYNTGVNTSLETNLDTIINSISLE</sequence>
<evidence type="ECO:0000313" key="2">
    <source>
        <dbReference type="Proteomes" id="UP000019109"/>
    </source>
</evidence>
<dbReference type="STRING" id="1294263.JCM21531_3870"/>
<gene>
    <name evidence="1" type="ORF">JCM21531_3870</name>
</gene>
<protein>
    <submittedName>
        <fullName evidence="1">Uncharacterized protein</fullName>
    </submittedName>
</protein>
<accession>W4VA28</accession>